<keyword evidence="2" id="KW-1185">Reference proteome</keyword>
<reference evidence="1" key="1">
    <citation type="journal article" date="2019" name="Environ. Microbiol.">
        <title>Fungal ecological strategies reflected in gene transcription - a case study of two litter decomposers.</title>
        <authorList>
            <person name="Barbi F."/>
            <person name="Kohler A."/>
            <person name="Barry K."/>
            <person name="Baskaran P."/>
            <person name="Daum C."/>
            <person name="Fauchery L."/>
            <person name="Ihrmark K."/>
            <person name="Kuo A."/>
            <person name="LaButti K."/>
            <person name="Lipzen A."/>
            <person name="Morin E."/>
            <person name="Grigoriev I.V."/>
            <person name="Henrissat B."/>
            <person name="Lindahl B."/>
            <person name="Martin F."/>
        </authorList>
    </citation>
    <scope>NUCLEOTIDE SEQUENCE</scope>
    <source>
        <strain evidence="1">JB14</strain>
    </source>
</reference>
<sequence>MIGGLYLTTNPVTHLVRILSSLGGNISKIIHPFTDDFEGHFNIGDCTQNHKLINQTLRQTRSLSSFNPNEGVHDPLESSDCTQNHKLTNQKLRRTRSLSSFNPNEGTHEPIENRLLNLESIFWCQYCIDSETLHPAVRKPCMRKEHHIAQAIRWNGYIPREHMDFCLDLINY</sequence>
<dbReference type="AlphaFoldDB" id="A0A6A4I5M1"/>
<protein>
    <submittedName>
        <fullName evidence="1">Uncharacterized protein</fullName>
    </submittedName>
</protein>
<name>A0A6A4I5M1_9AGAR</name>
<dbReference type="Proteomes" id="UP000799118">
    <property type="component" value="Unassembled WGS sequence"/>
</dbReference>
<evidence type="ECO:0000313" key="1">
    <source>
        <dbReference type="EMBL" id="KAE9405856.1"/>
    </source>
</evidence>
<accession>A0A6A4I5M1</accession>
<proteinExistence type="predicted"/>
<evidence type="ECO:0000313" key="2">
    <source>
        <dbReference type="Proteomes" id="UP000799118"/>
    </source>
</evidence>
<organism evidence="1 2">
    <name type="scientific">Gymnopus androsaceus JB14</name>
    <dbReference type="NCBI Taxonomy" id="1447944"/>
    <lineage>
        <taxon>Eukaryota</taxon>
        <taxon>Fungi</taxon>
        <taxon>Dikarya</taxon>
        <taxon>Basidiomycota</taxon>
        <taxon>Agaricomycotina</taxon>
        <taxon>Agaricomycetes</taxon>
        <taxon>Agaricomycetidae</taxon>
        <taxon>Agaricales</taxon>
        <taxon>Marasmiineae</taxon>
        <taxon>Omphalotaceae</taxon>
        <taxon>Gymnopus</taxon>
    </lineage>
</organism>
<dbReference type="EMBL" id="ML769406">
    <property type="protein sequence ID" value="KAE9405856.1"/>
    <property type="molecule type" value="Genomic_DNA"/>
</dbReference>
<gene>
    <name evidence="1" type="ORF">BT96DRAFT_306797</name>
</gene>